<dbReference type="CDD" id="cd06261">
    <property type="entry name" value="TM_PBP2"/>
    <property type="match status" value="1"/>
</dbReference>
<keyword evidence="2 7" id="KW-0813">Transport</keyword>
<accession>A0ABU0ZHI5</accession>
<gene>
    <name evidence="9" type="ORF">RB614_15720</name>
</gene>
<proteinExistence type="inferred from homology"/>
<feature type="domain" description="ABC transmembrane type-1" evidence="8">
    <location>
        <begin position="65"/>
        <end position="243"/>
    </location>
</feature>
<keyword evidence="10" id="KW-1185">Reference proteome</keyword>
<dbReference type="InterPro" id="IPR035906">
    <property type="entry name" value="MetI-like_sf"/>
</dbReference>
<evidence type="ECO:0000256" key="4">
    <source>
        <dbReference type="ARBA" id="ARBA00022692"/>
    </source>
</evidence>
<keyword evidence="4 7" id="KW-0812">Transmembrane</keyword>
<dbReference type="InterPro" id="IPR000515">
    <property type="entry name" value="MetI-like"/>
</dbReference>
<dbReference type="EMBL" id="JAVHUY010000013">
    <property type="protein sequence ID" value="MDQ7905961.1"/>
    <property type="molecule type" value="Genomic_DNA"/>
</dbReference>
<dbReference type="PANTHER" id="PTHR30151:SF20">
    <property type="entry name" value="ABC TRANSPORTER PERMEASE PROTEIN HI_0355-RELATED"/>
    <property type="match status" value="1"/>
</dbReference>
<evidence type="ECO:0000256" key="2">
    <source>
        <dbReference type="ARBA" id="ARBA00022448"/>
    </source>
</evidence>
<protein>
    <submittedName>
        <fullName evidence="9">ABC transporter permease</fullName>
    </submittedName>
</protein>
<evidence type="ECO:0000313" key="10">
    <source>
        <dbReference type="Proteomes" id="UP001230908"/>
    </source>
</evidence>
<dbReference type="PROSITE" id="PS50928">
    <property type="entry name" value="ABC_TM1"/>
    <property type="match status" value="1"/>
</dbReference>
<feature type="transmembrane region" description="Helical" evidence="7">
    <location>
        <begin position="222"/>
        <end position="243"/>
    </location>
</feature>
<evidence type="ECO:0000256" key="5">
    <source>
        <dbReference type="ARBA" id="ARBA00022989"/>
    </source>
</evidence>
<organism evidence="9 10">
    <name type="scientific">Phytohabitans maris</name>
    <dbReference type="NCBI Taxonomy" id="3071409"/>
    <lineage>
        <taxon>Bacteria</taxon>
        <taxon>Bacillati</taxon>
        <taxon>Actinomycetota</taxon>
        <taxon>Actinomycetes</taxon>
        <taxon>Micromonosporales</taxon>
        <taxon>Micromonosporaceae</taxon>
    </lineage>
</organism>
<reference evidence="9 10" key="1">
    <citation type="submission" date="2023-08" db="EMBL/GenBank/DDBJ databases">
        <title>Phytohabitans sansha sp. nov., isolated from marine sediment.</title>
        <authorList>
            <person name="Zhao Y."/>
            <person name="Yi K."/>
        </authorList>
    </citation>
    <scope>NUCLEOTIDE SEQUENCE [LARGE SCALE GENOMIC DNA]</scope>
    <source>
        <strain evidence="9 10">ZYX-F-186</strain>
    </source>
</reference>
<dbReference type="PANTHER" id="PTHR30151">
    <property type="entry name" value="ALKANE SULFONATE ABC TRANSPORTER-RELATED, MEMBRANE SUBUNIT"/>
    <property type="match status" value="1"/>
</dbReference>
<feature type="transmembrane region" description="Helical" evidence="7">
    <location>
        <begin position="194"/>
        <end position="215"/>
    </location>
</feature>
<sequence length="259" mass="26748">MSRHTTRAGMAVLLRILPGLAGMVGLVAAWWALVAVFDVASFLVPTPPQVAGAVRAWPGHLAWHAWVTVREAGLGFALAVATGLPVGAVLATSRHVAAGLMPSLLTLAAVPKPALAPVLLVTLGFGLAPKIVMVWAMCLFPITLATHAGLTQTPADLAELARALCASRLRTLWAIRLPAAVPHLFVGVKQALPLAVIGAVVAELFGGVEGLGYVIHTAGTDAPLAFAAIALLAAMTITLHSAAQHAQMLCAPWIRHTTS</sequence>
<name>A0ABU0ZHI5_9ACTN</name>
<evidence type="ECO:0000256" key="7">
    <source>
        <dbReference type="RuleBase" id="RU363032"/>
    </source>
</evidence>
<comment type="caution">
    <text evidence="9">The sequence shown here is derived from an EMBL/GenBank/DDBJ whole genome shotgun (WGS) entry which is preliminary data.</text>
</comment>
<evidence type="ECO:0000256" key="6">
    <source>
        <dbReference type="ARBA" id="ARBA00023136"/>
    </source>
</evidence>
<dbReference type="RefSeq" id="WP_308713229.1">
    <property type="nucleotide sequence ID" value="NZ_JAVHUY010000013.1"/>
</dbReference>
<comment type="subcellular location">
    <subcellularLocation>
        <location evidence="1 7">Cell membrane</location>
        <topology evidence="1 7">Multi-pass membrane protein</topology>
    </subcellularLocation>
</comment>
<dbReference type="SUPFAM" id="SSF161098">
    <property type="entry name" value="MetI-like"/>
    <property type="match status" value="1"/>
</dbReference>
<evidence type="ECO:0000256" key="3">
    <source>
        <dbReference type="ARBA" id="ARBA00022475"/>
    </source>
</evidence>
<feature type="transmembrane region" description="Helical" evidence="7">
    <location>
        <begin position="12"/>
        <end position="33"/>
    </location>
</feature>
<dbReference type="Gene3D" id="1.10.3720.10">
    <property type="entry name" value="MetI-like"/>
    <property type="match status" value="1"/>
</dbReference>
<feature type="transmembrane region" description="Helical" evidence="7">
    <location>
        <begin position="72"/>
        <end position="92"/>
    </location>
</feature>
<keyword evidence="3" id="KW-1003">Cell membrane</keyword>
<evidence type="ECO:0000313" key="9">
    <source>
        <dbReference type="EMBL" id="MDQ7905961.1"/>
    </source>
</evidence>
<dbReference type="Pfam" id="PF00528">
    <property type="entry name" value="BPD_transp_1"/>
    <property type="match status" value="1"/>
</dbReference>
<comment type="similarity">
    <text evidence="7">Belongs to the binding-protein-dependent transport system permease family.</text>
</comment>
<keyword evidence="6 7" id="KW-0472">Membrane</keyword>
<evidence type="ECO:0000259" key="8">
    <source>
        <dbReference type="PROSITE" id="PS50928"/>
    </source>
</evidence>
<keyword evidence="5 7" id="KW-1133">Transmembrane helix</keyword>
<evidence type="ECO:0000256" key="1">
    <source>
        <dbReference type="ARBA" id="ARBA00004651"/>
    </source>
</evidence>
<dbReference type="Proteomes" id="UP001230908">
    <property type="component" value="Unassembled WGS sequence"/>
</dbReference>